<dbReference type="InterPro" id="IPR006367">
    <property type="entry name" value="Sirohaem_synthase_N"/>
</dbReference>
<evidence type="ECO:0000256" key="16">
    <source>
        <dbReference type="PIRSR" id="PIRSR036426-1"/>
    </source>
</evidence>
<reference evidence="20 21" key="1">
    <citation type="submission" date="2018-11" db="EMBL/GenBank/DDBJ databases">
        <authorList>
            <person name="Ye M.-Q."/>
            <person name="Du Z.-J."/>
        </authorList>
    </citation>
    <scope>NUCLEOTIDE SEQUENCE [LARGE SCALE GENOMIC DNA]</scope>
    <source>
        <strain evidence="20 21">U0105</strain>
    </source>
</reference>
<dbReference type="EC" id="4.99.1.4" evidence="15"/>
<feature type="active site" description="Proton donor" evidence="15 16">
    <location>
        <position position="272"/>
    </location>
</feature>
<feature type="domain" description="Tetrapyrrole methylase" evidence="18">
    <location>
        <begin position="220"/>
        <end position="429"/>
    </location>
</feature>
<gene>
    <name evidence="20" type="primary">cobA</name>
    <name evidence="15" type="synonym">cysG</name>
    <name evidence="20" type="ORF">DRW07_14565</name>
</gene>
<dbReference type="SUPFAM" id="SSF51735">
    <property type="entry name" value="NAD(P)-binding Rossmann-fold domains"/>
    <property type="match status" value="1"/>
</dbReference>
<feature type="binding site" evidence="15">
    <location>
        <position position="308"/>
    </location>
    <ligand>
        <name>S-adenosyl-L-methionine</name>
        <dbReference type="ChEBI" id="CHEBI:59789"/>
    </ligand>
</feature>
<feature type="binding site" evidence="15">
    <location>
        <begin position="333"/>
        <end position="334"/>
    </location>
    <ligand>
        <name>S-adenosyl-L-methionine</name>
        <dbReference type="ChEBI" id="CHEBI:59789"/>
    </ligand>
</feature>
<comment type="catalytic activity">
    <reaction evidence="13 15">
        <text>precorrin-2 + NAD(+) = sirohydrochlorin + NADH + 2 H(+)</text>
        <dbReference type="Rhea" id="RHEA:15613"/>
        <dbReference type="ChEBI" id="CHEBI:15378"/>
        <dbReference type="ChEBI" id="CHEBI:57540"/>
        <dbReference type="ChEBI" id="CHEBI:57945"/>
        <dbReference type="ChEBI" id="CHEBI:58351"/>
        <dbReference type="ChEBI" id="CHEBI:58827"/>
        <dbReference type="EC" id="1.3.1.76"/>
    </reaction>
</comment>
<dbReference type="GO" id="GO:0051266">
    <property type="term" value="F:sirohydrochlorin ferrochelatase activity"/>
    <property type="evidence" value="ECO:0007669"/>
    <property type="project" value="UniProtKB-EC"/>
</dbReference>
<dbReference type="Proteomes" id="UP000275281">
    <property type="component" value="Unassembled WGS sequence"/>
</dbReference>
<dbReference type="UniPathway" id="UPA00148">
    <property type="reaction ID" value="UER00211"/>
</dbReference>
<keyword evidence="10 15" id="KW-0627">Porphyrin biosynthesis</keyword>
<comment type="pathway">
    <text evidence="14 15">Cofactor biosynthesis; adenosylcobalamin biosynthesis; precorrin-2 from uroporphyrinogen III: step 1/1.</text>
</comment>
<keyword evidence="15" id="KW-0597">Phosphoprotein</keyword>
<evidence type="ECO:0000256" key="10">
    <source>
        <dbReference type="ARBA" id="ARBA00023244"/>
    </source>
</evidence>
<keyword evidence="21" id="KW-1185">Reference proteome</keyword>
<evidence type="ECO:0000256" key="7">
    <source>
        <dbReference type="ARBA" id="ARBA00023002"/>
    </source>
</evidence>
<feature type="region of interest" description="Precorrin-2 dehydrogenase / sirohydrochlorin ferrochelatase" evidence="15">
    <location>
        <begin position="1"/>
        <end position="203"/>
    </location>
</feature>
<comment type="similarity">
    <text evidence="15">In the N-terminal section; belongs to the precorrin-2 dehydrogenase / sirohydrochlorin ferrochelatase family.</text>
</comment>
<dbReference type="Gene3D" id="3.30.950.10">
    <property type="entry name" value="Methyltransferase, Cobalt-precorrin-4 Transmethylase, Domain 2"/>
    <property type="match status" value="1"/>
</dbReference>
<dbReference type="FunFam" id="3.30.950.10:FF:000001">
    <property type="entry name" value="Siroheme synthase"/>
    <property type="match status" value="1"/>
</dbReference>
<dbReference type="OrthoDB" id="9815856at2"/>
<dbReference type="InterPro" id="IPR012409">
    <property type="entry name" value="Sirohaem_synth"/>
</dbReference>
<dbReference type="GO" id="GO:0043115">
    <property type="term" value="F:precorrin-2 dehydrogenase activity"/>
    <property type="evidence" value="ECO:0007669"/>
    <property type="project" value="UniProtKB-UniRule"/>
</dbReference>
<dbReference type="EC" id="2.1.1.107" evidence="15"/>
<dbReference type="NCBIfam" id="NF007922">
    <property type="entry name" value="PRK10637.1"/>
    <property type="match status" value="1"/>
</dbReference>
<evidence type="ECO:0000256" key="9">
    <source>
        <dbReference type="ARBA" id="ARBA00023239"/>
    </source>
</evidence>
<dbReference type="Pfam" id="PF10414">
    <property type="entry name" value="CysG_dimeriser"/>
    <property type="match status" value="1"/>
</dbReference>
<comment type="caution">
    <text evidence="20">The sequence shown here is derived from an EMBL/GenBank/DDBJ whole genome shotgun (WGS) entry which is preliminary data.</text>
</comment>
<keyword evidence="5 15" id="KW-0808">Transferase</keyword>
<dbReference type="GO" id="GO:0019354">
    <property type="term" value="P:siroheme biosynthetic process"/>
    <property type="evidence" value="ECO:0007669"/>
    <property type="project" value="UniProtKB-UniRule"/>
</dbReference>
<feature type="binding site" evidence="15">
    <location>
        <begin position="43"/>
        <end position="44"/>
    </location>
    <ligand>
        <name>NAD(+)</name>
        <dbReference type="ChEBI" id="CHEBI:57540"/>
    </ligand>
</feature>
<feature type="binding site" evidence="15">
    <location>
        <begin position="303"/>
        <end position="305"/>
    </location>
    <ligand>
        <name>S-adenosyl-L-methionine</name>
        <dbReference type="ChEBI" id="CHEBI:59789"/>
    </ligand>
</feature>
<keyword evidence="11 15" id="KW-0511">Multifunctional enzyme</keyword>
<dbReference type="EC" id="1.3.1.76" evidence="15"/>
<dbReference type="PIRSF" id="PIRSF036426">
    <property type="entry name" value="Sirohaem_synth"/>
    <property type="match status" value="1"/>
</dbReference>
<keyword evidence="9 15" id="KW-0456">Lyase</keyword>
<evidence type="ECO:0000256" key="4">
    <source>
        <dbReference type="ARBA" id="ARBA00022603"/>
    </source>
</evidence>
<dbReference type="Pfam" id="PF00590">
    <property type="entry name" value="TP_methylase"/>
    <property type="match status" value="1"/>
</dbReference>
<feature type="binding site" evidence="15">
    <location>
        <position position="414"/>
    </location>
    <ligand>
        <name>S-adenosyl-L-methionine</name>
        <dbReference type="ChEBI" id="CHEBI:59789"/>
    </ligand>
</feature>
<dbReference type="FunFam" id="3.40.1010.10:FF:000001">
    <property type="entry name" value="Siroheme synthase"/>
    <property type="match status" value="1"/>
</dbReference>
<accession>A0A3N5YAW9</accession>
<dbReference type="NCBIfam" id="NF004790">
    <property type="entry name" value="PRK06136.1"/>
    <property type="match status" value="1"/>
</dbReference>
<evidence type="ECO:0000256" key="17">
    <source>
        <dbReference type="RuleBase" id="RU003960"/>
    </source>
</evidence>
<feature type="region of interest" description="Uroporphyrinogen-III C-methyltransferase" evidence="15">
    <location>
        <begin position="218"/>
        <end position="460"/>
    </location>
</feature>
<dbReference type="GO" id="GO:0004851">
    <property type="term" value="F:uroporphyrin-III C-methyltransferase activity"/>
    <property type="evidence" value="ECO:0007669"/>
    <property type="project" value="UniProtKB-UniRule"/>
</dbReference>
<comment type="function">
    <text evidence="15">Multifunctional enzyme that catalyzes the SAM-dependent methylations of uroporphyrinogen III at position C-2 and C-7 to form precorrin-2 via precorrin-1. Then it catalyzes the NAD-dependent ring dehydrogenation of precorrin-2 to yield sirohydrochlorin. Finally, it catalyzes the ferrochelation of sirohydrochlorin to yield siroheme.</text>
</comment>
<keyword evidence="6 15" id="KW-0949">S-adenosyl-L-methionine</keyword>
<dbReference type="GO" id="GO:0032259">
    <property type="term" value="P:methylation"/>
    <property type="evidence" value="ECO:0007669"/>
    <property type="project" value="UniProtKB-KW"/>
</dbReference>
<comment type="catalytic activity">
    <reaction evidence="15">
        <text>uroporphyrinogen III + 2 S-adenosyl-L-methionine = precorrin-2 + 2 S-adenosyl-L-homocysteine + H(+)</text>
        <dbReference type="Rhea" id="RHEA:32459"/>
        <dbReference type="ChEBI" id="CHEBI:15378"/>
        <dbReference type="ChEBI" id="CHEBI:57308"/>
        <dbReference type="ChEBI" id="CHEBI:57856"/>
        <dbReference type="ChEBI" id="CHEBI:58827"/>
        <dbReference type="ChEBI" id="CHEBI:59789"/>
        <dbReference type="EC" id="2.1.1.107"/>
    </reaction>
</comment>
<dbReference type="NCBIfam" id="TIGR01469">
    <property type="entry name" value="cobA_cysG_Cterm"/>
    <property type="match status" value="1"/>
</dbReference>
<dbReference type="InterPro" id="IPR036291">
    <property type="entry name" value="NAD(P)-bd_dom_sf"/>
</dbReference>
<comment type="similarity">
    <text evidence="15">In the C-terminal section; belongs to the precorrin methyltransferase family.</text>
</comment>
<evidence type="ECO:0000313" key="20">
    <source>
        <dbReference type="EMBL" id="RPJ66025.1"/>
    </source>
</evidence>
<evidence type="ECO:0000256" key="5">
    <source>
        <dbReference type="ARBA" id="ARBA00022679"/>
    </source>
</evidence>
<dbReference type="InterPro" id="IPR003043">
    <property type="entry name" value="Uropor_MeTrfase_CS"/>
</dbReference>
<dbReference type="GO" id="GO:0009236">
    <property type="term" value="P:cobalamin biosynthetic process"/>
    <property type="evidence" value="ECO:0007669"/>
    <property type="project" value="UniProtKB-UniRule"/>
</dbReference>
<dbReference type="InterPro" id="IPR035996">
    <property type="entry name" value="4pyrrol_Methylase_sf"/>
</dbReference>
<evidence type="ECO:0000256" key="14">
    <source>
        <dbReference type="ARBA" id="ARBA00060548"/>
    </source>
</evidence>
<dbReference type="SUPFAM" id="SSF75615">
    <property type="entry name" value="Siroheme synthase middle domains-like"/>
    <property type="match status" value="1"/>
</dbReference>
<dbReference type="GO" id="GO:0051287">
    <property type="term" value="F:NAD binding"/>
    <property type="evidence" value="ECO:0007669"/>
    <property type="project" value="InterPro"/>
</dbReference>
<evidence type="ECO:0000256" key="2">
    <source>
        <dbReference type="ARBA" id="ARBA00005879"/>
    </source>
</evidence>
<evidence type="ECO:0000313" key="21">
    <source>
        <dbReference type="Proteomes" id="UP000275281"/>
    </source>
</evidence>
<proteinExistence type="inferred from homology"/>
<dbReference type="PANTHER" id="PTHR45790">
    <property type="entry name" value="SIROHEME SYNTHASE-RELATED"/>
    <property type="match status" value="1"/>
</dbReference>
<evidence type="ECO:0000256" key="3">
    <source>
        <dbReference type="ARBA" id="ARBA00022573"/>
    </source>
</evidence>
<comment type="pathway">
    <text evidence="15">Porphyrin-containing compound metabolism; siroheme biosynthesis; siroheme from sirohydrochlorin: step 1/1.</text>
</comment>
<evidence type="ECO:0000256" key="6">
    <source>
        <dbReference type="ARBA" id="ARBA00022691"/>
    </source>
</evidence>
<dbReference type="Gene3D" id="3.40.50.720">
    <property type="entry name" value="NAD(P)-binding Rossmann-like Domain"/>
    <property type="match status" value="1"/>
</dbReference>
<keyword evidence="7 15" id="KW-0560">Oxidoreductase</keyword>
<evidence type="ECO:0000256" key="12">
    <source>
        <dbReference type="ARBA" id="ARBA00025705"/>
    </source>
</evidence>
<dbReference type="InterPro" id="IPR019478">
    <property type="entry name" value="Sirohaem_synthase_dimer_dom"/>
</dbReference>
<dbReference type="PANTHER" id="PTHR45790:SF1">
    <property type="entry name" value="SIROHEME SYNTHASE"/>
    <property type="match status" value="1"/>
</dbReference>
<evidence type="ECO:0000256" key="13">
    <source>
        <dbReference type="ARBA" id="ARBA00047561"/>
    </source>
</evidence>
<comment type="pathway">
    <text evidence="12 15">Porphyrin-containing compound metabolism; siroheme biosynthesis; precorrin-2 from uroporphyrinogen III: step 1/1.</text>
</comment>
<dbReference type="NCBIfam" id="TIGR01470">
    <property type="entry name" value="cysG_Nterm"/>
    <property type="match status" value="1"/>
</dbReference>
<dbReference type="RefSeq" id="WP_124028656.1">
    <property type="nucleotide sequence ID" value="NZ_JBHRSN010000007.1"/>
</dbReference>
<dbReference type="Pfam" id="PF13241">
    <property type="entry name" value="NAD_binding_7"/>
    <property type="match status" value="1"/>
</dbReference>
<comment type="pathway">
    <text evidence="15">Cofactor biosynthesis; adenosylcobalamin biosynthesis; sirohydrochlorin from precorrin-2: step 1/1.</text>
</comment>
<evidence type="ECO:0000256" key="1">
    <source>
        <dbReference type="ARBA" id="ARBA00005010"/>
    </source>
</evidence>
<feature type="modified residue" description="Phosphoserine" evidence="15">
    <location>
        <position position="128"/>
    </location>
</feature>
<evidence type="ECO:0000256" key="15">
    <source>
        <dbReference type="HAMAP-Rule" id="MF_01646"/>
    </source>
</evidence>
<dbReference type="InterPro" id="IPR037115">
    <property type="entry name" value="Sirohaem_synt_dimer_dom_sf"/>
</dbReference>
<dbReference type="UniPathway" id="UPA00262">
    <property type="reaction ID" value="UER00211"/>
</dbReference>
<dbReference type="AlphaFoldDB" id="A0A3N5YAW9"/>
<keyword evidence="4 15" id="KW-0489">Methyltransferase</keyword>
<dbReference type="InterPro" id="IPR050161">
    <property type="entry name" value="Siro_Cobalamin_biosynth"/>
</dbReference>
<dbReference type="CDD" id="cd11642">
    <property type="entry name" value="SUMT"/>
    <property type="match status" value="1"/>
</dbReference>
<dbReference type="InterPro" id="IPR014777">
    <property type="entry name" value="4pyrrole_Mease_sub1"/>
</dbReference>
<evidence type="ECO:0000259" key="18">
    <source>
        <dbReference type="Pfam" id="PF00590"/>
    </source>
</evidence>
<evidence type="ECO:0000259" key="19">
    <source>
        <dbReference type="Pfam" id="PF10414"/>
    </source>
</evidence>
<comment type="similarity">
    <text evidence="2 17">Belongs to the precorrin methyltransferase family.</text>
</comment>
<dbReference type="HAMAP" id="MF_01646">
    <property type="entry name" value="Siroheme_synth"/>
    <property type="match status" value="1"/>
</dbReference>
<dbReference type="Gene3D" id="3.30.160.110">
    <property type="entry name" value="Siroheme synthase, domain 2"/>
    <property type="match status" value="1"/>
</dbReference>
<protein>
    <recommendedName>
        <fullName evidence="15">Siroheme synthase</fullName>
    </recommendedName>
    <domain>
        <recommendedName>
            <fullName evidence="15">Uroporphyrinogen-III C-methyltransferase</fullName>
            <shortName evidence="15">Urogen III methylase</shortName>
            <ecNumber evidence="15">2.1.1.107</ecNumber>
        </recommendedName>
        <alternativeName>
            <fullName evidence="15">SUMT</fullName>
        </alternativeName>
        <alternativeName>
            <fullName evidence="15">Uroporphyrinogen III methylase</fullName>
            <shortName evidence="15">UROM</shortName>
        </alternativeName>
    </domain>
    <domain>
        <recommendedName>
            <fullName evidence="15">Precorrin-2 dehydrogenase</fullName>
            <ecNumber evidence="15">1.3.1.76</ecNumber>
        </recommendedName>
    </domain>
    <domain>
        <recommendedName>
            <fullName evidence="15">Sirohydrochlorin ferrochelatase</fullName>
            <ecNumber evidence="15">4.99.1.4</ecNumber>
        </recommendedName>
    </domain>
</protein>
<dbReference type="PROSITE" id="PS00840">
    <property type="entry name" value="SUMT_2"/>
    <property type="match status" value="1"/>
</dbReference>
<feature type="active site" description="Proton acceptor" evidence="15 16">
    <location>
        <position position="250"/>
    </location>
</feature>
<comment type="pathway">
    <text evidence="1 15">Porphyrin-containing compound metabolism; siroheme biosynthesis; sirohydrochlorin from precorrin-2: step 1/1.</text>
</comment>
<organism evidence="20 21">
    <name type="scientific">Alteromonas sediminis</name>
    <dbReference type="NCBI Taxonomy" id="2259342"/>
    <lineage>
        <taxon>Bacteria</taxon>
        <taxon>Pseudomonadati</taxon>
        <taxon>Pseudomonadota</taxon>
        <taxon>Gammaproteobacteria</taxon>
        <taxon>Alteromonadales</taxon>
        <taxon>Alteromonadaceae</taxon>
        <taxon>Alteromonas/Salinimonas group</taxon>
        <taxon>Alteromonas</taxon>
    </lineage>
</organism>
<dbReference type="SUPFAM" id="SSF53790">
    <property type="entry name" value="Tetrapyrrole methylase"/>
    <property type="match status" value="1"/>
</dbReference>
<keyword evidence="3 15" id="KW-0169">Cobalamin biosynthesis</keyword>
<comment type="catalytic activity">
    <reaction evidence="15">
        <text>siroheme + 2 H(+) = sirohydrochlorin + Fe(2+)</text>
        <dbReference type="Rhea" id="RHEA:24360"/>
        <dbReference type="ChEBI" id="CHEBI:15378"/>
        <dbReference type="ChEBI" id="CHEBI:29033"/>
        <dbReference type="ChEBI" id="CHEBI:58351"/>
        <dbReference type="ChEBI" id="CHEBI:60052"/>
        <dbReference type="EC" id="4.99.1.4"/>
    </reaction>
</comment>
<evidence type="ECO:0000256" key="8">
    <source>
        <dbReference type="ARBA" id="ARBA00023027"/>
    </source>
</evidence>
<feature type="binding site" evidence="15">
    <location>
        <position position="227"/>
    </location>
    <ligand>
        <name>S-adenosyl-L-methionine</name>
        <dbReference type="ChEBI" id="CHEBI:59789"/>
    </ligand>
</feature>
<evidence type="ECO:0000256" key="11">
    <source>
        <dbReference type="ARBA" id="ARBA00023268"/>
    </source>
</evidence>
<name>A0A3N5YAW9_9ALTE</name>
<dbReference type="EMBL" id="RPOK01000004">
    <property type="protein sequence ID" value="RPJ66025.1"/>
    <property type="molecule type" value="Genomic_DNA"/>
</dbReference>
<dbReference type="InterPro" id="IPR014776">
    <property type="entry name" value="4pyrrole_Mease_sub2"/>
</dbReference>
<dbReference type="Gene3D" id="1.10.8.210">
    <property type="entry name" value="Sirohaem synthase, dimerisation domain"/>
    <property type="match status" value="1"/>
</dbReference>
<keyword evidence="8 15" id="KW-0520">NAD</keyword>
<feature type="domain" description="Sirohaem synthase dimerisation" evidence="19">
    <location>
        <begin position="152"/>
        <end position="207"/>
    </location>
</feature>
<feature type="binding site" evidence="15">
    <location>
        <position position="385"/>
    </location>
    <ligand>
        <name>S-adenosyl-L-methionine</name>
        <dbReference type="ChEBI" id="CHEBI:59789"/>
    </ligand>
</feature>
<dbReference type="InterPro" id="IPR006366">
    <property type="entry name" value="CobA/CysG_C"/>
</dbReference>
<dbReference type="InterPro" id="IPR000878">
    <property type="entry name" value="4pyrrol_Mease"/>
</dbReference>
<feature type="binding site" evidence="15">
    <location>
        <begin position="22"/>
        <end position="23"/>
    </location>
    <ligand>
        <name>NAD(+)</name>
        <dbReference type="ChEBI" id="CHEBI:57540"/>
    </ligand>
</feature>
<sequence length="460" mass="50206">MNYFPVFLDAKHIRCLVVGAGEVGARKLELITKTPATITVVSPEVVPTVEALISEHTLTLYRRRFEVSDLDGINLVFVATDDELVNQEIHDLATERGILVNVVDNTPLCKFITPSIVDRSPVIIAMSSGGVAPVLLRYLRQKLESVIPQQVSKLGAFSERFRDQVKSALTSVTARRYFWEDVLDGDIGEAIVKGQEDKAEAKFEEALEAATHEAQTKGEVYLVGAGPGDPDLLTFRALRLMQKADVVIYDRLVSPAILEMVRRDAEKIYVGKAKSNHTLPQDQINDLMVQEALKGNRVVRLKGGDPFIFGRGGEEIQTLVKAGVGFQVVPGITAAAGAGSYAGIPLTHRDHAQSVVFATGHLRDNTINLNWEGLAQQNQTIVFYMGLTGLPIICEKLIEHGLAPSTPIALVESATLEQQNVVIGTLSDITTNPLTESVKPPTLIIVGGVVSLRDTLNWYR</sequence>
<dbReference type="Gene3D" id="3.40.1010.10">
    <property type="entry name" value="Cobalt-precorrin-4 Transmethylase, Domain 1"/>
    <property type="match status" value="1"/>
</dbReference>